<sequence length="119" mass="11964">MSDGSASSTDPGGRNVVVPLRLYKTIIVFSTLIAVVAVVSGFLLLDAATLQTSLLRSLLESLLSALGLAVADGILSGILAVVALLVIAGGAGVYVLGTRFQAEGMGNSQEDADEGSDNG</sequence>
<feature type="domain" description="DUF7315" evidence="2">
    <location>
        <begin position="14"/>
        <end position="114"/>
    </location>
</feature>
<keyword evidence="1" id="KW-0472">Membrane</keyword>
<protein>
    <recommendedName>
        <fullName evidence="2">DUF7315 domain-containing protein</fullName>
    </recommendedName>
</protein>
<name>A0ABD5R748_9EURY</name>
<dbReference type="Proteomes" id="UP001596201">
    <property type="component" value="Unassembled WGS sequence"/>
</dbReference>
<organism evidence="3 4">
    <name type="scientific">Salinirubrum litoreum</name>
    <dbReference type="NCBI Taxonomy" id="1126234"/>
    <lineage>
        <taxon>Archaea</taxon>
        <taxon>Methanobacteriati</taxon>
        <taxon>Methanobacteriota</taxon>
        <taxon>Stenosarchaea group</taxon>
        <taxon>Halobacteria</taxon>
        <taxon>Halobacteriales</taxon>
        <taxon>Haloferacaceae</taxon>
        <taxon>Salinirubrum</taxon>
    </lineage>
</organism>
<evidence type="ECO:0000259" key="2">
    <source>
        <dbReference type="Pfam" id="PF23997"/>
    </source>
</evidence>
<reference evidence="3 4" key="1">
    <citation type="journal article" date="2019" name="Int. J. Syst. Evol. Microbiol.">
        <title>The Global Catalogue of Microorganisms (GCM) 10K type strain sequencing project: providing services to taxonomists for standard genome sequencing and annotation.</title>
        <authorList>
            <consortium name="The Broad Institute Genomics Platform"/>
            <consortium name="The Broad Institute Genome Sequencing Center for Infectious Disease"/>
            <person name="Wu L."/>
            <person name="Ma J."/>
        </authorList>
    </citation>
    <scope>NUCLEOTIDE SEQUENCE [LARGE SCALE GENOMIC DNA]</scope>
    <source>
        <strain evidence="3 4">CGMCC 1.12237</strain>
    </source>
</reference>
<feature type="transmembrane region" description="Helical" evidence="1">
    <location>
        <begin position="65"/>
        <end position="96"/>
    </location>
</feature>
<evidence type="ECO:0000256" key="1">
    <source>
        <dbReference type="SAM" id="Phobius"/>
    </source>
</evidence>
<keyword evidence="4" id="KW-1185">Reference proteome</keyword>
<feature type="transmembrane region" description="Helical" evidence="1">
    <location>
        <begin position="22"/>
        <end position="45"/>
    </location>
</feature>
<proteinExistence type="predicted"/>
<accession>A0ABD5R748</accession>
<evidence type="ECO:0000313" key="3">
    <source>
        <dbReference type="EMBL" id="MFC5365842.1"/>
    </source>
</evidence>
<comment type="caution">
    <text evidence="3">The sequence shown here is derived from an EMBL/GenBank/DDBJ whole genome shotgun (WGS) entry which is preliminary data.</text>
</comment>
<dbReference type="AlphaFoldDB" id="A0ABD5R748"/>
<dbReference type="Pfam" id="PF23997">
    <property type="entry name" value="DUF7315"/>
    <property type="match status" value="1"/>
</dbReference>
<dbReference type="InterPro" id="IPR055739">
    <property type="entry name" value="DUF7315"/>
</dbReference>
<dbReference type="RefSeq" id="WP_227228837.1">
    <property type="nucleotide sequence ID" value="NZ_JAJCVJ010000001.1"/>
</dbReference>
<keyword evidence="1" id="KW-1133">Transmembrane helix</keyword>
<evidence type="ECO:0000313" key="4">
    <source>
        <dbReference type="Proteomes" id="UP001596201"/>
    </source>
</evidence>
<keyword evidence="1" id="KW-0812">Transmembrane</keyword>
<gene>
    <name evidence="3" type="ORF">ACFPJ5_02760</name>
</gene>
<dbReference type="EMBL" id="JBHSKX010000001">
    <property type="protein sequence ID" value="MFC5365842.1"/>
    <property type="molecule type" value="Genomic_DNA"/>
</dbReference>